<keyword evidence="11" id="KW-1185">Reference proteome</keyword>
<feature type="transmembrane region" description="Helical" evidence="8">
    <location>
        <begin position="7"/>
        <end position="28"/>
    </location>
</feature>
<dbReference type="PANTHER" id="PTHR23522:SF10">
    <property type="entry name" value="3-PHENYLPROPIONIC ACID TRANSPORTER-RELATED"/>
    <property type="match status" value="1"/>
</dbReference>
<dbReference type="Pfam" id="PF12832">
    <property type="entry name" value="MFS_1_like"/>
    <property type="match status" value="1"/>
</dbReference>
<evidence type="ECO:0000256" key="3">
    <source>
        <dbReference type="ARBA" id="ARBA00022475"/>
    </source>
</evidence>
<keyword evidence="4" id="KW-0997">Cell inner membrane</keyword>
<evidence type="ECO:0000256" key="1">
    <source>
        <dbReference type="ARBA" id="ARBA00004429"/>
    </source>
</evidence>
<keyword evidence="2" id="KW-0813">Transport</keyword>
<dbReference type="InterPro" id="IPR036259">
    <property type="entry name" value="MFS_trans_sf"/>
</dbReference>
<evidence type="ECO:0000256" key="2">
    <source>
        <dbReference type="ARBA" id="ARBA00022448"/>
    </source>
</evidence>
<feature type="transmembrane region" description="Helical" evidence="8">
    <location>
        <begin position="40"/>
        <end position="62"/>
    </location>
</feature>
<keyword evidence="5 8" id="KW-0812">Transmembrane</keyword>
<feature type="transmembrane region" description="Helical" evidence="8">
    <location>
        <begin position="295"/>
        <end position="317"/>
    </location>
</feature>
<evidence type="ECO:0000313" key="11">
    <source>
        <dbReference type="Proteomes" id="UP001224083"/>
    </source>
</evidence>
<evidence type="ECO:0000256" key="8">
    <source>
        <dbReference type="SAM" id="Phobius"/>
    </source>
</evidence>
<dbReference type="InterPro" id="IPR026032">
    <property type="entry name" value="HcaT-like"/>
</dbReference>
<evidence type="ECO:0000313" key="10">
    <source>
        <dbReference type="EMBL" id="MDP9500663.1"/>
    </source>
</evidence>
<dbReference type="Gene3D" id="1.20.1250.20">
    <property type="entry name" value="MFS general substrate transporter like domains"/>
    <property type="match status" value="2"/>
</dbReference>
<proteinExistence type="predicted"/>
<feature type="transmembrane region" description="Helical" evidence="8">
    <location>
        <begin position="160"/>
        <end position="177"/>
    </location>
</feature>
<comment type="subcellular location">
    <subcellularLocation>
        <location evidence="1">Cell inner membrane</location>
        <topology evidence="1">Multi-pass membrane protein</topology>
    </subcellularLocation>
</comment>
<organism evidence="10 11">
    <name type="scientific">Bisgaard Taxon 45</name>
    <dbReference type="NCBI Taxonomy" id="304289"/>
    <lineage>
        <taxon>Bacteria</taxon>
        <taxon>Pseudomonadati</taxon>
        <taxon>Pseudomonadota</taxon>
        <taxon>Gammaproteobacteria</taxon>
        <taxon>Pasteurellales</taxon>
        <taxon>Pasteurellaceae</taxon>
    </lineage>
</organism>
<dbReference type="NCBIfam" id="NF008346">
    <property type="entry name" value="PRK11128.1"/>
    <property type="match status" value="1"/>
</dbReference>
<keyword evidence="6 8" id="KW-1133">Transmembrane helix</keyword>
<evidence type="ECO:0000256" key="5">
    <source>
        <dbReference type="ARBA" id="ARBA00022692"/>
    </source>
</evidence>
<keyword evidence="7 8" id="KW-0472">Membrane</keyword>
<evidence type="ECO:0000259" key="9">
    <source>
        <dbReference type="Pfam" id="PF12832"/>
    </source>
</evidence>
<dbReference type="PANTHER" id="PTHR23522">
    <property type="entry name" value="BLL5896 PROTEIN"/>
    <property type="match status" value="1"/>
</dbReference>
<dbReference type="Proteomes" id="UP001224083">
    <property type="component" value="Unassembled WGS sequence"/>
</dbReference>
<dbReference type="EMBL" id="JAQAHH010000006">
    <property type="protein sequence ID" value="MDP9500663.1"/>
    <property type="molecule type" value="Genomic_DNA"/>
</dbReference>
<dbReference type="InterPro" id="IPR024989">
    <property type="entry name" value="MFS_assoc_dom"/>
</dbReference>
<dbReference type="SUPFAM" id="SSF103473">
    <property type="entry name" value="MFS general substrate transporter"/>
    <property type="match status" value="1"/>
</dbReference>
<reference evidence="10 11" key="1">
    <citation type="submission" date="2022-12" db="EMBL/GenBank/DDBJ databases">
        <title>Genome sequence of Pasteurellaceae Bisgaard Taxon 45.</title>
        <authorList>
            <person name="Foggin C."/>
            <person name="Rosen L.E."/>
            <person name="Henton M."/>
            <person name="Buys A."/>
            <person name="Floyd T."/>
            <person name="Turner A.D."/>
            <person name="Tarbin J."/>
            <person name="Lloyd A.S."/>
            <person name="Chaitezvi C."/>
            <person name="Ellis R.J."/>
            <person name="Roberts H.C."/>
            <person name="Dastjerdi A."/>
            <person name="Nunez A."/>
            <person name="Van Vliet A.H."/>
            <person name="Steinbach F."/>
        </authorList>
    </citation>
    <scope>NUCLEOTIDE SEQUENCE [LARGE SCALE GENOMIC DNA]</scope>
    <source>
        <strain evidence="10 11">VF20HR</strain>
    </source>
</reference>
<feature type="transmembrane region" description="Helical" evidence="8">
    <location>
        <begin position="237"/>
        <end position="257"/>
    </location>
</feature>
<comment type="caution">
    <text evidence="10">The sequence shown here is derived from an EMBL/GenBank/DDBJ whole genome shotgun (WGS) entry which is preliminary data.</text>
</comment>
<evidence type="ECO:0000256" key="7">
    <source>
        <dbReference type="ARBA" id="ARBA00023136"/>
    </source>
</evidence>
<feature type="transmembrane region" description="Helical" evidence="8">
    <location>
        <begin position="329"/>
        <end position="351"/>
    </location>
</feature>
<accession>A0ABT9KF25</accession>
<keyword evidence="3" id="KW-1003">Cell membrane</keyword>
<feature type="transmembrane region" description="Helical" evidence="8">
    <location>
        <begin position="269"/>
        <end position="289"/>
    </location>
</feature>
<gene>
    <name evidence="10" type="ORF">O7M46_06790</name>
</gene>
<feature type="transmembrane region" description="Helical" evidence="8">
    <location>
        <begin position="206"/>
        <end position="225"/>
    </location>
</feature>
<evidence type="ECO:0000256" key="4">
    <source>
        <dbReference type="ARBA" id="ARBA00022519"/>
    </source>
</evidence>
<sequence>MKISAFNWLALSFFGYFCAYGVFVPFFPVWLKSQAYGEELIGLVIASSYVFRFIGGIFFASLVKKASQLIYALRYLAWSGFAILLTMSFVAENFWLLFIAIGLFAMVNAGGIPISDTLASVWQQQIQLDYGKARLIGSFAFVVGVVVFGYVIDLIGEQNIVWILTALLALYAVLQMAKPLPMPEEQQSAVENTITFKALLKNNTTLRLIIAISLIQGSHATYYAYSVLYWSSLGISVQTTSLLWGLSVMAEMLLFFFSTKLFRTWKVSALFYLSAIATVIRWAALSVATDVWSLTLIQTLHSLTYAVSHYAIIRYFTTQPISHIAKLQGLYNGISGCAAVALLTALSGWLYPVSPSMTFLVMMGIAALALVVIPRKVDAFLLKRCE</sequence>
<feature type="domain" description="Major facilitator superfamily associated" evidence="9">
    <location>
        <begin position="8"/>
        <end position="360"/>
    </location>
</feature>
<dbReference type="PIRSF" id="PIRSF004925">
    <property type="entry name" value="HcaT"/>
    <property type="match status" value="1"/>
</dbReference>
<feature type="transmembrane region" description="Helical" evidence="8">
    <location>
        <begin position="95"/>
        <end position="114"/>
    </location>
</feature>
<feature type="transmembrane region" description="Helical" evidence="8">
    <location>
        <begin position="357"/>
        <end position="374"/>
    </location>
</feature>
<name>A0ABT9KF25_9PAST</name>
<protein>
    <submittedName>
        <fullName evidence="10">3-phenylpropionate MFS transporter</fullName>
    </submittedName>
</protein>
<dbReference type="NCBIfam" id="NF037955">
    <property type="entry name" value="mfs"/>
    <property type="match status" value="1"/>
</dbReference>
<evidence type="ECO:0000256" key="6">
    <source>
        <dbReference type="ARBA" id="ARBA00022989"/>
    </source>
</evidence>
<feature type="transmembrane region" description="Helical" evidence="8">
    <location>
        <begin position="135"/>
        <end position="154"/>
    </location>
</feature>
<feature type="transmembrane region" description="Helical" evidence="8">
    <location>
        <begin position="69"/>
        <end position="89"/>
    </location>
</feature>